<accession>A0A1H6JBE0</accession>
<dbReference type="RefSeq" id="WP_092817523.1">
    <property type="nucleotide sequence ID" value="NZ_FNWU01000010.1"/>
</dbReference>
<feature type="transmembrane region" description="Helical" evidence="1">
    <location>
        <begin position="12"/>
        <end position="31"/>
    </location>
</feature>
<organism evidence="2 3">
    <name type="scientific">Halopenitus malekzadehii</name>
    <dbReference type="NCBI Taxonomy" id="1267564"/>
    <lineage>
        <taxon>Archaea</taxon>
        <taxon>Methanobacteriati</taxon>
        <taxon>Methanobacteriota</taxon>
        <taxon>Stenosarchaea group</taxon>
        <taxon>Halobacteria</taxon>
        <taxon>Halobacteriales</taxon>
        <taxon>Haloferacaceae</taxon>
        <taxon>Halopenitus</taxon>
    </lineage>
</organism>
<feature type="transmembrane region" description="Helical" evidence="1">
    <location>
        <begin position="76"/>
        <end position="99"/>
    </location>
</feature>
<reference evidence="2 3" key="1">
    <citation type="submission" date="2016-10" db="EMBL/GenBank/DDBJ databases">
        <authorList>
            <person name="de Groot N.N."/>
        </authorList>
    </citation>
    <scope>NUCLEOTIDE SEQUENCE [LARGE SCALE GENOMIC DNA]</scope>
    <source>
        <strain evidence="2 3">IBRC-M10418</strain>
    </source>
</reference>
<keyword evidence="2" id="KW-0418">Kinase</keyword>
<evidence type="ECO:0000313" key="2">
    <source>
        <dbReference type="EMBL" id="SEH59459.1"/>
    </source>
</evidence>
<gene>
    <name evidence="2" type="ORF">SAMN05192561_11060</name>
</gene>
<protein>
    <submittedName>
        <fullName evidence="2">4TM region of histidine kinase</fullName>
    </submittedName>
</protein>
<dbReference type="GO" id="GO:0016301">
    <property type="term" value="F:kinase activity"/>
    <property type="evidence" value="ECO:0007669"/>
    <property type="project" value="UniProtKB-KW"/>
</dbReference>
<feature type="transmembrane region" description="Helical" evidence="1">
    <location>
        <begin position="37"/>
        <end position="64"/>
    </location>
</feature>
<keyword evidence="1" id="KW-1133">Transmembrane helix</keyword>
<keyword evidence="1" id="KW-0472">Membrane</keyword>
<keyword evidence="2" id="KW-0808">Transferase</keyword>
<proteinExistence type="predicted"/>
<evidence type="ECO:0000256" key="1">
    <source>
        <dbReference type="SAM" id="Phobius"/>
    </source>
</evidence>
<dbReference type="Proteomes" id="UP000199215">
    <property type="component" value="Unassembled WGS sequence"/>
</dbReference>
<feature type="transmembrane region" description="Helical" evidence="1">
    <location>
        <begin position="105"/>
        <end position="124"/>
    </location>
</feature>
<keyword evidence="1" id="KW-0812">Transmembrane</keyword>
<sequence>MVVPTWIRYRGFVVALIGFAITRFFVAEALVVDRSVLFLAVGLLPLVAGLSLTVYGVALAVGVFSRDYVATVARWCLLGTGGMAVVVAITLVGSGGAGAIPPSTAPALVANVLISGAVAGVIVGDRSAKHRRERERNRRQANRALFVIRILRHEVVNRLGVKWFERALLSRHPESASRSRTTPRLPVSTT</sequence>
<dbReference type="AlphaFoldDB" id="A0A1H6JBE0"/>
<evidence type="ECO:0000313" key="3">
    <source>
        <dbReference type="Proteomes" id="UP000199215"/>
    </source>
</evidence>
<keyword evidence="3" id="KW-1185">Reference proteome</keyword>
<name>A0A1H6JBE0_9EURY</name>
<dbReference type="EMBL" id="FNWU01000010">
    <property type="protein sequence ID" value="SEH59459.1"/>
    <property type="molecule type" value="Genomic_DNA"/>
</dbReference>